<organism evidence="3 4">
    <name type="scientific">Nostoc punctiforme NIES-2108</name>
    <dbReference type="NCBI Taxonomy" id="1356359"/>
    <lineage>
        <taxon>Bacteria</taxon>
        <taxon>Bacillati</taxon>
        <taxon>Cyanobacteriota</taxon>
        <taxon>Cyanophyceae</taxon>
        <taxon>Nostocales</taxon>
        <taxon>Nostocaceae</taxon>
        <taxon>Nostoc</taxon>
    </lineage>
</organism>
<evidence type="ECO:0000313" key="3">
    <source>
        <dbReference type="EMBL" id="RCJ42442.1"/>
    </source>
</evidence>
<name>A0A367S589_NOSPU</name>
<dbReference type="Proteomes" id="UP000252085">
    <property type="component" value="Unassembled WGS sequence"/>
</dbReference>
<protein>
    <submittedName>
        <fullName evidence="3">Uncharacterized protein</fullName>
    </submittedName>
</protein>
<comment type="caution">
    <text evidence="3">The sequence shown here is derived from an EMBL/GenBank/DDBJ whole genome shotgun (WGS) entry which is preliminary data.</text>
</comment>
<dbReference type="Pfam" id="PF23771">
    <property type="entry name" value="DUF7168"/>
    <property type="match status" value="1"/>
</dbReference>
<evidence type="ECO:0000313" key="4">
    <source>
        <dbReference type="Proteomes" id="UP000252085"/>
    </source>
</evidence>
<evidence type="ECO:0000259" key="2">
    <source>
        <dbReference type="Pfam" id="PF23771"/>
    </source>
</evidence>
<feature type="domain" description="DUF2786" evidence="1">
    <location>
        <begin position="10"/>
        <end position="47"/>
    </location>
</feature>
<dbReference type="InterPro" id="IPR024498">
    <property type="entry name" value="DUF2786"/>
</dbReference>
<accession>A0A367S589</accession>
<feature type="domain" description="DUF7168" evidence="2">
    <location>
        <begin position="64"/>
        <end position="164"/>
    </location>
</feature>
<dbReference type="EMBL" id="LXQE01000010">
    <property type="protein sequence ID" value="RCJ42442.1"/>
    <property type="molecule type" value="Genomic_DNA"/>
</dbReference>
<evidence type="ECO:0000259" key="1">
    <source>
        <dbReference type="Pfam" id="PF10979"/>
    </source>
</evidence>
<dbReference type="AlphaFoldDB" id="A0A367S589"/>
<dbReference type="InterPro" id="IPR055592">
    <property type="entry name" value="DUF7168"/>
</dbReference>
<gene>
    <name evidence="3" type="ORF">A6769_37480</name>
</gene>
<dbReference type="Pfam" id="PF10979">
    <property type="entry name" value="DUF2786"/>
    <property type="match status" value="1"/>
</dbReference>
<sequence>MQTQVLELEKIADKIRKLFALSQSPNEAEASAAAAKAQEMLTRHNLSIASLQDWTPQPLEEEVVRQFKRMTSWKFILLSGVCWGNYCSAITRHYHSGSKMIILGRKVNIVSTQIQFEYLEQTIERLAKLAQGDRAFRNAFKLGAANRFVSRILENRDQQKNQGIAGTTESVAVPTIIVQALYEKLESELEAYLNKVKVKQMAVPSIGSKDGYFSGISAADSVSLNRQVSSTQQHYLPG</sequence>
<proteinExistence type="predicted"/>
<reference evidence="3 4" key="1">
    <citation type="submission" date="2016-04" db="EMBL/GenBank/DDBJ databases">
        <authorList>
            <person name="Evans L.H."/>
            <person name="Alamgir A."/>
            <person name="Owens N."/>
            <person name="Weber N.D."/>
            <person name="Virtaneva K."/>
            <person name="Barbian K."/>
            <person name="Babar A."/>
            <person name="Rosenke K."/>
        </authorList>
    </citation>
    <scope>NUCLEOTIDE SEQUENCE [LARGE SCALE GENOMIC DNA]</scope>
    <source>
        <strain evidence="3">NIES-2108</strain>
    </source>
</reference>